<evidence type="ECO:0000256" key="1">
    <source>
        <dbReference type="ARBA" id="ARBA00004777"/>
    </source>
</evidence>
<dbReference type="GO" id="GO:0004488">
    <property type="term" value="F:methylenetetrahydrofolate dehydrogenase (NADP+) activity"/>
    <property type="evidence" value="ECO:0007669"/>
    <property type="project" value="UniProtKB-UniRule"/>
</dbReference>
<dbReference type="RefSeq" id="WP_166252782.1">
    <property type="nucleotide sequence ID" value="NZ_JAAMOW010000002.1"/>
</dbReference>
<dbReference type="Gene3D" id="3.40.50.720">
    <property type="entry name" value="NAD(P)-binding Rossmann-like Domain"/>
    <property type="match status" value="1"/>
</dbReference>
<evidence type="ECO:0000313" key="16">
    <source>
        <dbReference type="Proteomes" id="UP000472676"/>
    </source>
</evidence>
<name>A0A6M2BNA1_9GAMM</name>
<dbReference type="PROSITE" id="PS00766">
    <property type="entry name" value="THF_DHG_CYH_1"/>
    <property type="match status" value="1"/>
</dbReference>
<feature type="binding site" evidence="12">
    <location>
        <position position="232"/>
    </location>
    <ligand>
        <name>NADP(+)</name>
        <dbReference type="ChEBI" id="CHEBI:58349"/>
    </ligand>
</feature>
<evidence type="ECO:0000256" key="12">
    <source>
        <dbReference type="HAMAP-Rule" id="MF_01576"/>
    </source>
</evidence>
<dbReference type="GO" id="GO:0035999">
    <property type="term" value="P:tetrahydrofolate interconversion"/>
    <property type="evidence" value="ECO:0007669"/>
    <property type="project" value="UniProtKB-UniRule"/>
</dbReference>
<keyword evidence="9 12" id="KW-0368">Histidine biosynthesis</keyword>
<evidence type="ECO:0000256" key="9">
    <source>
        <dbReference type="ARBA" id="ARBA00023102"/>
    </source>
</evidence>
<dbReference type="InterPro" id="IPR000672">
    <property type="entry name" value="THF_DH/CycHdrlase"/>
</dbReference>
<dbReference type="EMBL" id="JAAMOW010000002">
    <property type="protein sequence ID" value="NGY04132.1"/>
    <property type="molecule type" value="Genomic_DNA"/>
</dbReference>
<evidence type="ECO:0000259" key="13">
    <source>
        <dbReference type="Pfam" id="PF00763"/>
    </source>
</evidence>
<keyword evidence="3 12" id="KW-0554">One-carbon metabolism</keyword>
<dbReference type="PRINTS" id="PR00085">
    <property type="entry name" value="THFDHDRGNASE"/>
</dbReference>
<keyword evidence="11 12" id="KW-0511">Multifunctional enzyme</keyword>
<feature type="binding site" evidence="12">
    <location>
        <begin position="166"/>
        <end position="168"/>
    </location>
    <ligand>
        <name>NADP(+)</name>
        <dbReference type="ChEBI" id="CHEBI:58349"/>
    </ligand>
</feature>
<dbReference type="GO" id="GO:0006164">
    <property type="term" value="P:purine nucleotide biosynthetic process"/>
    <property type="evidence" value="ECO:0007669"/>
    <property type="project" value="UniProtKB-KW"/>
</dbReference>
<dbReference type="InterPro" id="IPR020867">
    <property type="entry name" value="THF_DH/CycHdrlase_CS"/>
</dbReference>
<comment type="catalytic activity">
    <reaction evidence="12">
        <text>(6R)-5,10-methylene-5,6,7,8-tetrahydrofolate + NADP(+) = (6R)-5,10-methenyltetrahydrofolate + NADPH</text>
        <dbReference type="Rhea" id="RHEA:22812"/>
        <dbReference type="ChEBI" id="CHEBI:15636"/>
        <dbReference type="ChEBI" id="CHEBI:57455"/>
        <dbReference type="ChEBI" id="CHEBI:57783"/>
        <dbReference type="ChEBI" id="CHEBI:58349"/>
        <dbReference type="EC" id="1.5.1.5"/>
    </reaction>
</comment>
<evidence type="ECO:0000256" key="8">
    <source>
        <dbReference type="ARBA" id="ARBA00023002"/>
    </source>
</evidence>
<dbReference type="EC" id="1.5.1.5" evidence="12"/>
<dbReference type="SUPFAM" id="SSF51735">
    <property type="entry name" value="NAD(P)-binding Rossmann-fold domains"/>
    <property type="match status" value="1"/>
</dbReference>
<dbReference type="NCBIfam" id="NF008058">
    <property type="entry name" value="PRK10792.1"/>
    <property type="match status" value="1"/>
</dbReference>
<dbReference type="EC" id="3.5.4.9" evidence="12"/>
<dbReference type="Gene3D" id="3.40.50.10860">
    <property type="entry name" value="Leucine Dehydrogenase, chain A, domain 1"/>
    <property type="match status" value="1"/>
</dbReference>
<dbReference type="FunFam" id="3.40.50.10860:FF:000005">
    <property type="entry name" value="C-1-tetrahydrofolate synthase, cytoplasmic, putative"/>
    <property type="match status" value="1"/>
</dbReference>
<dbReference type="HAMAP" id="MF_01576">
    <property type="entry name" value="THF_DHG_CYH"/>
    <property type="match status" value="1"/>
</dbReference>
<keyword evidence="10 12" id="KW-0486">Methionine biosynthesis</keyword>
<feature type="domain" description="Tetrahydrofolate dehydrogenase/cyclohydrolase NAD(P)-binding" evidence="14">
    <location>
        <begin position="140"/>
        <end position="282"/>
    </location>
</feature>
<dbReference type="GO" id="GO:0009086">
    <property type="term" value="P:methionine biosynthetic process"/>
    <property type="evidence" value="ECO:0007669"/>
    <property type="project" value="UniProtKB-KW"/>
</dbReference>
<proteinExistence type="inferred from homology"/>
<dbReference type="FunFam" id="3.40.50.720:FF:000006">
    <property type="entry name" value="Bifunctional protein FolD"/>
    <property type="match status" value="1"/>
</dbReference>
<protein>
    <recommendedName>
        <fullName evidence="12">Bifunctional protein FolD</fullName>
    </recommendedName>
    <domain>
        <recommendedName>
            <fullName evidence="12">Methylenetetrahydrofolate dehydrogenase</fullName>
            <ecNumber evidence="12">1.5.1.5</ecNumber>
        </recommendedName>
    </domain>
    <domain>
        <recommendedName>
            <fullName evidence="12">Methenyltetrahydrofolate cyclohydrolase</fullName>
            <ecNumber evidence="12">3.5.4.9</ecNumber>
        </recommendedName>
    </domain>
</protein>
<keyword evidence="8 12" id="KW-0560">Oxidoreductase</keyword>
<dbReference type="GO" id="GO:0004477">
    <property type="term" value="F:methenyltetrahydrofolate cyclohydrolase activity"/>
    <property type="evidence" value="ECO:0007669"/>
    <property type="project" value="UniProtKB-UniRule"/>
</dbReference>
<keyword evidence="5 12" id="KW-0658">Purine biosynthesis</keyword>
<comment type="catalytic activity">
    <reaction evidence="12">
        <text>(6R)-5,10-methenyltetrahydrofolate + H2O = (6R)-10-formyltetrahydrofolate + H(+)</text>
        <dbReference type="Rhea" id="RHEA:23700"/>
        <dbReference type="ChEBI" id="CHEBI:15377"/>
        <dbReference type="ChEBI" id="CHEBI:15378"/>
        <dbReference type="ChEBI" id="CHEBI:57455"/>
        <dbReference type="ChEBI" id="CHEBI:195366"/>
        <dbReference type="EC" id="3.5.4.9"/>
    </reaction>
</comment>
<dbReference type="GO" id="GO:0000105">
    <property type="term" value="P:L-histidine biosynthetic process"/>
    <property type="evidence" value="ECO:0007669"/>
    <property type="project" value="UniProtKB-KW"/>
</dbReference>
<dbReference type="UniPathway" id="UPA00193"/>
<organism evidence="15 16">
    <name type="scientific">Solimonas terrae</name>
    <dbReference type="NCBI Taxonomy" id="1396819"/>
    <lineage>
        <taxon>Bacteria</taxon>
        <taxon>Pseudomonadati</taxon>
        <taxon>Pseudomonadota</taxon>
        <taxon>Gammaproteobacteria</taxon>
        <taxon>Nevskiales</taxon>
        <taxon>Nevskiaceae</taxon>
        <taxon>Solimonas</taxon>
    </lineage>
</organism>
<evidence type="ECO:0000259" key="14">
    <source>
        <dbReference type="Pfam" id="PF02882"/>
    </source>
</evidence>
<evidence type="ECO:0000256" key="10">
    <source>
        <dbReference type="ARBA" id="ARBA00023167"/>
    </source>
</evidence>
<keyword evidence="7 12" id="KW-0521">NADP</keyword>
<evidence type="ECO:0000256" key="11">
    <source>
        <dbReference type="ARBA" id="ARBA00023268"/>
    </source>
</evidence>
<evidence type="ECO:0000256" key="4">
    <source>
        <dbReference type="ARBA" id="ARBA00022605"/>
    </source>
</evidence>
<comment type="subunit">
    <text evidence="2 12">Homodimer.</text>
</comment>
<comment type="caution">
    <text evidence="12">Lacks conserved residue(s) required for the propagation of feature annotation.</text>
</comment>
<accession>A0A6M2BNA1</accession>
<comment type="function">
    <text evidence="12">Catalyzes the oxidation of 5,10-methylenetetrahydrofolate to 5,10-methenyltetrahydrofolate and then the hydrolysis of 5,10-methenyltetrahydrofolate to 10-formyltetrahydrofolate.</text>
</comment>
<reference evidence="15 16" key="1">
    <citation type="journal article" date="2014" name="Int. J. Syst. Evol. Microbiol.">
        <title>Solimonas terrae sp. nov., isolated from soil.</title>
        <authorList>
            <person name="Kim S.J."/>
            <person name="Moon J.Y."/>
            <person name="Weon H.Y."/>
            <person name="Ahn J.H."/>
            <person name="Chen W.M."/>
            <person name="Kwon S.W."/>
        </authorList>
    </citation>
    <scope>NUCLEOTIDE SEQUENCE [LARGE SCALE GENOMIC DNA]</scope>
    <source>
        <strain evidence="15 16">KIS83-12</strain>
    </source>
</reference>
<comment type="similarity">
    <text evidence="12">Belongs to the tetrahydrofolate dehydrogenase/cyclohydrolase family.</text>
</comment>
<dbReference type="AlphaFoldDB" id="A0A6M2BNA1"/>
<keyword evidence="16" id="KW-1185">Reference proteome</keyword>
<dbReference type="InterPro" id="IPR020631">
    <property type="entry name" value="THF_DH/CycHdrlase_NAD-bd_dom"/>
</dbReference>
<dbReference type="PANTHER" id="PTHR48099:SF5">
    <property type="entry name" value="C-1-TETRAHYDROFOLATE SYNTHASE, CYTOPLASMIC"/>
    <property type="match status" value="1"/>
</dbReference>
<dbReference type="GO" id="GO:0005829">
    <property type="term" value="C:cytosol"/>
    <property type="evidence" value="ECO:0007669"/>
    <property type="project" value="TreeGrafter"/>
</dbReference>
<keyword evidence="6 12" id="KW-0378">Hydrolase</keyword>
<dbReference type="CDD" id="cd01080">
    <property type="entry name" value="NAD_bind_m-THF_DH_Cyclohyd"/>
    <property type="match status" value="1"/>
</dbReference>
<comment type="caution">
    <text evidence="15">The sequence shown here is derived from an EMBL/GenBank/DDBJ whole genome shotgun (WGS) entry which is preliminary data.</text>
</comment>
<evidence type="ECO:0000256" key="2">
    <source>
        <dbReference type="ARBA" id="ARBA00011738"/>
    </source>
</evidence>
<feature type="domain" description="Tetrahydrofolate dehydrogenase/cyclohydrolase catalytic" evidence="13">
    <location>
        <begin position="6"/>
        <end position="121"/>
    </location>
</feature>
<sequence length="301" mass="31499">MSARLLDGKAIAAEVQAGVSARIGQRVAGGLRRPCLATVIVGDDAASAVYVRNKIIACERVGIRPLPHHLPATTTQAQLLALVDALNDDDTVDGILVQLPLPAALDATAVIERIHPDKDVDGFHPFNVGRLMQRIPRLRPCTPLGVIEMLRRSGETFHGRRAVVVGASNIVGRPMAMELLLAGAIVTVTHRFTADLAGDVAAGEILVVAVGKPGLVKGEWVRPGATVIDVGINRGADGKLRGDVDFAAASERAALITPVPGGVGPMTVAMLMRNTLQAMELHQSAFPSTAVEPGPLLHSVA</sequence>
<gene>
    <name evidence="12 15" type="primary">folD</name>
    <name evidence="15" type="ORF">G7Y85_05090</name>
</gene>
<dbReference type="Proteomes" id="UP000472676">
    <property type="component" value="Unassembled WGS sequence"/>
</dbReference>
<evidence type="ECO:0000256" key="6">
    <source>
        <dbReference type="ARBA" id="ARBA00022801"/>
    </source>
</evidence>
<dbReference type="InterPro" id="IPR036291">
    <property type="entry name" value="NAD(P)-bd_dom_sf"/>
</dbReference>
<evidence type="ECO:0000313" key="15">
    <source>
        <dbReference type="EMBL" id="NGY04132.1"/>
    </source>
</evidence>
<dbReference type="InterPro" id="IPR046346">
    <property type="entry name" value="Aminoacid_DH-like_N_sf"/>
</dbReference>
<dbReference type="InterPro" id="IPR020630">
    <property type="entry name" value="THF_DH/CycHdrlase_cat_dom"/>
</dbReference>
<evidence type="ECO:0000256" key="5">
    <source>
        <dbReference type="ARBA" id="ARBA00022755"/>
    </source>
</evidence>
<dbReference type="SUPFAM" id="SSF53223">
    <property type="entry name" value="Aminoacid dehydrogenase-like, N-terminal domain"/>
    <property type="match status" value="1"/>
</dbReference>
<dbReference type="PROSITE" id="PS00767">
    <property type="entry name" value="THF_DHG_CYH_2"/>
    <property type="match status" value="1"/>
</dbReference>
<dbReference type="Pfam" id="PF02882">
    <property type="entry name" value="THF_DHG_CYH_C"/>
    <property type="match status" value="1"/>
</dbReference>
<comment type="pathway">
    <text evidence="1 12">One-carbon metabolism; tetrahydrofolate interconversion.</text>
</comment>
<evidence type="ECO:0000256" key="7">
    <source>
        <dbReference type="ARBA" id="ARBA00022857"/>
    </source>
</evidence>
<keyword evidence="4 12" id="KW-0028">Amino-acid biosynthesis</keyword>
<dbReference type="PANTHER" id="PTHR48099">
    <property type="entry name" value="C-1-TETRAHYDROFOLATE SYNTHASE, CYTOPLASMIC-RELATED"/>
    <property type="match status" value="1"/>
</dbReference>
<evidence type="ECO:0000256" key="3">
    <source>
        <dbReference type="ARBA" id="ARBA00022563"/>
    </source>
</evidence>
<dbReference type="Pfam" id="PF00763">
    <property type="entry name" value="THF_DHG_CYH"/>
    <property type="match status" value="1"/>
</dbReference>